<dbReference type="PIRSF" id="PIRSF002849">
    <property type="entry name" value="AAA_ATPase_chaperone_MoxR_prd"/>
    <property type="match status" value="1"/>
</dbReference>
<dbReference type="Pfam" id="PF07726">
    <property type="entry name" value="AAA_3"/>
    <property type="match status" value="1"/>
</dbReference>
<protein>
    <submittedName>
        <fullName evidence="7">AAA family ATPase</fullName>
    </submittedName>
</protein>
<dbReference type="InterPro" id="IPR041628">
    <property type="entry name" value="ChlI/MoxR_AAA_lid"/>
</dbReference>
<dbReference type="Pfam" id="PF17863">
    <property type="entry name" value="AAA_lid_2"/>
    <property type="match status" value="1"/>
</dbReference>
<reference evidence="7 8" key="1">
    <citation type="submission" date="2017-05" db="EMBL/GenBank/DDBJ databases">
        <title>Biotechnological potential of actinobacteria isolated from South African environments.</title>
        <authorList>
            <person name="Le Roes-Hill M."/>
            <person name="Prins A."/>
            <person name="Durrell K.A."/>
        </authorList>
    </citation>
    <scope>NUCLEOTIDE SEQUENCE [LARGE SCALE GENOMIC DNA]</scope>
    <source>
        <strain evidence="7">BS2</strain>
    </source>
</reference>
<comment type="caution">
    <text evidence="7">The sequence shown here is derived from an EMBL/GenBank/DDBJ whole genome shotgun (WGS) entry which is preliminary data.</text>
</comment>
<name>A0A243Q710_9ACTN</name>
<dbReference type="InterPro" id="IPR050764">
    <property type="entry name" value="CbbQ/NirQ/NorQ/GpvN"/>
</dbReference>
<keyword evidence="1" id="KW-0547">Nucleotide-binding</keyword>
<dbReference type="OrthoDB" id="9808397at2"/>
<evidence type="ECO:0000256" key="1">
    <source>
        <dbReference type="ARBA" id="ARBA00022741"/>
    </source>
</evidence>
<proteinExistence type="inferred from homology"/>
<dbReference type="CDD" id="cd00009">
    <property type="entry name" value="AAA"/>
    <property type="match status" value="1"/>
</dbReference>
<evidence type="ECO:0000259" key="6">
    <source>
        <dbReference type="Pfam" id="PF17863"/>
    </source>
</evidence>
<dbReference type="AlphaFoldDB" id="A0A243Q710"/>
<dbReference type="PANTHER" id="PTHR42759">
    <property type="entry name" value="MOXR FAMILY PROTEIN"/>
    <property type="match status" value="1"/>
</dbReference>
<gene>
    <name evidence="7" type="ORF">CA982_18525</name>
</gene>
<dbReference type="RefSeq" id="WP_086536734.1">
    <property type="nucleotide sequence ID" value="NZ_NGFO01000023.1"/>
</dbReference>
<dbReference type="EMBL" id="NGFO01000023">
    <property type="protein sequence ID" value="OUC77227.1"/>
    <property type="molecule type" value="Genomic_DNA"/>
</dbReference>
<dbReference type="SUPFAM" id="SSF52540">
    <property type="entry name" value="P-loop containing nucleoside triphosphate hydrolases"/>
    <property type="match status" value="1"/>
</dbReference>
<evidence type="ECO:0000259" key="5">
    <source>
        <dbReference type="Pfam" id="PF07726"/>
    </source>
</evidence>
<comment type="similarity">
    <text evidence="3">Belongs to the MoxR family.</text>
</comment>
<evidence type="ECO:0000313" key="7">
    <source>
        <dbReference type="EMBL" id="OUC77227.1"/>
    </source>
</evidence>
<feature type="domain" description="ChlI/MoxR AAA lid" evidence="6">
    <location>
        <begin position="279"/>
        <end position="348"/>
    </location>
</feature>
<dbReference type="Gene3D" id="1.10.8.80">
    <property type="entry name" value="Magnesium chelatase subunit I, C-Terminal domain"/>
    <property type="match status" value="1"/>
</dbReference>
<sequence length="360" mass="37945">MTVDPSRNPGPGPTARDSVAQSDPFAKASAGPPPENAYHRPGGPPNRARDALGAVRGEVAKAVVGQDPAVAGILIALLCRGHILLEGVPGVAKTLLVRSVAAALDVETKRVQFTPDLMPGDVTGSLVFDSASSEFTFREGPVFTNLLLADEINRTPPKTQASLLEAMEERQVTVDGDPRPLPSPFLVAATQNPVEYEGTYPLPEAQLDRFLLKVTLPLPPRDDEITVLTRHASGFDPRNLAAAGLRPVASAADVEAGAEQVRRVTVAPQVTAYIVDIARATRFSPSLALGVSPRGATALLGTSRAWAWLNGRDFVTPDDVQALAQSTLAHRLSLRPEAELEGVSVGSVLDAAINSVPVPR</sequence>
<evidence type="ECO:0000313" key="8">
    <source>
        <dbReference type="Proteomes" id="UP000194632"/>
    </source>
</evidence>
<evidence type="ECO:0000256" key="3">
    <source>
        <dbReference type="ARBA" id="ARBA00061607"/>
    </source>
</evidence>
<dbReference type="Gene3D" id="3.40.50.300">
    <property type="entry name" value="P-loop containing nucleotide triphosphate hydrolases"/>
    <property type="match status" value="1"/>
</dbReference>
<evidence type="ECO:0000256" key="2">
    <source>
        <dbReference type="ARBA" id="ARBA00022840"/>
    </source>
</evidence>
<dbReference type="FunFam" id="3.40.50.300:FF:000640">
    <property type="entry name" value="MoxR family ATPase"/>
    <property type="match status" value="1"/>
</dbReference>
<evidence type="ECO:0000256" key="4">
    <source>
        <dbReference type="SAM" id="MobiDB-lite"/>
    </source>
</evidence>
<organism evidence="7 8">
    <name type="scientific">Gordonia lacunae</name>
    <dbReference type="NCBI Taxonomy" id="417102"/>
    <lineage>
        <taxon>Bacteria</taxon>
        <taxon>Bacillati</taxon>
        <taxon>Actinomycetota</taxon>
        <taxon>Actinomycetes</taxon>
        <taxon>Mycobacteriales</taxon>
        <taxon>Gordoniaceae</taxon>
        <taxon>Gordonia</taxon>
    </lineage>
</organism>
<keyword evidence="2" id="KW-0067">ATP-binding</keyword>
<accession>A0A243Q710</accession>
<dbReference type="InterPro" id="IPR027417">
    <property type="entry name" value="P-loop_NTPase"/>
</dbReference>
<dbReference type="Proteomes" id="UP000194632">
    <property type="component" value="Unassembled WGS sequence"/>
</dbReference>
<dbReference type="InterPro" id="IPR011703">
    <property type="entry name" value="ATPase_AAA-3"/>
</dbReference>
<dbReference type="PANTHER" id="PTHR42759:SF1">
    <property type="entry name" value="MAGNESIUM-CHELATASE SUBUNIT CHLD"/>
    <property type="match status" value="1"/>
</dbReference>
<dbReference type="STRING" id="417102.CA982_18525"/>
<feature type="domain" description="ATPase AAA-3" evidence="5">
    <location>
        <begin position="82"/>
        <end position="212"/>
    </location>
</feature>
<feature type="region of interest" description="Disordered" evidence="4">
    <location>
        <begin position="1"/>
        <end position="47"/>
    </location>
</feature>
<dbReference type="GO" id="GO:0016887">
    <property type="term" value="F:ATP hydrolysis activity"/>
    <property type="evidence" value="ECO:0007669"/>
    <property type="project" value="InterPro"/>
</dbReference>
<keyword evidence="8" id="KW-1185">Reference proteome</keyword>
<dbReference type="GO" id="GO:0005524">
    <property type="term" value="F:ATP binding"/>
    <property type="evidence" value="ECO:0007669"/>
    <property type="project" value="UniProtKB-KW"/>
</dbReference>